<evidence type="ECO:0000259" key="7">
    <source>
        <dbReference type="Pfam" id="PF08281"/>
    </source>
</evidence>
<evidence type="ECO:0000256" key="4">
    <source>
        <dbReference type="ARBA" id="ARBA00023125"/>
    </source>
</evidence>
<keyword evidence="4" id="KW-0238">DNA-binding</keyword>
<dbReference type="RefSeq" id="WP_151969709.1">
    <property type="nucleotide sequence ID" value="NZ_AP019860.1"/>
</dbReference>
<dbReference type="SUPFAM" id="SSF88659">
    <property type="entry name" value="Sigma3 and sigma4 domains of RNA polymerase sigma factors"/>
    <property type="match status" value="1"/>
</dbReference>
<reference evidence="8 9" key="1">
    <citation type="submission" date="2019-08" db="EMBL/GenBank/DDBJ databases">
        <title>Complete genome sequence of Candidatus Uab amorphum.</title>
        <authorList>
            <person name="Shiratori T."/>
            <person name="Suzuki S."/>
            <person name="Kakizawa Y."/>
            <person name="Ishida K."/>
        </authorList>
    </citation>
    <scope>NUCLEOTIDE SEQUENCE [LARGE SCALE GENOMIC DNA]</scope>
    <source>
        <strain evidence="8 9">SRT547</strain>
    </source>
</reference>
<evidence type="ECO:0000256" key="2">
    <source>
        <dbReference type="ARBA" id="ARBA00023015"/>
    </source>
</evidence>
<dbReference type="KEGG" id="uam:UABAM_03990"/>
<name>A0A5S9IQ75_UABAM</name>
<dbReference type="InterPro" id="IPR013325">
    <property type="entry name" value="RNA_pol_sigma_r2"/>
</dbReference>
<dbReference type="GO" id="GO:0016987">
    <property type="term" value="F:sigma factor activity"/>
    <property type="evidence" value="ECO:0007669"/>
    <property type="project" value="UniProtKB-KW"/>
</dbReference>
<sequence length="176" mass="20359">MNDTQLISRFKEGDTAAFNAIVERHKKRIYFFALKLSQDHQEAEDISQETFIRAYNKLHALKNESCFIPWLYKIAGNYYRSIIRRPKLKVVTDIDLSSLSVEEEQVEEDETKKAMKRAIASLPKKQKIALVLRCFEGLSYAEISQAMNVSVSSAKAHVSYARNKLRDLVERNKDEV</sequence>
<gene>
    <name evidence="8" type="ORF">UABAM_03990</name>
</gene>
<dbReference type="InterPro" id="IPR007627">
    <property type="entry name" value="RNA_pol_sigma70_r2"/>
</dbReference>
<feature type="domain" description="RNA polymerase sigma-70 region 2" evidence="6">
    <location>
        <begin position="21"/>
        <end position="85"/>
    </location>
</feature>
<dbReference type="Pfam" id="PF04542">
    <property type="entry name" value="Sigma70_r2"/>
    <property type="match status" value="1"/>
</dbReference>
<dbReference type="InterPro" id="IPR036388">
    <property type="entry name" value="WH-like_DNA-bd_sf"/>
</dbReference>
<dbReference type="InterPro" id="IPR014284">
    <property type="entry name" value="RNA_pol_sigma-70_dom"/>
</dbReference>
<dbReference type="SUPFAM" id="SSF88946">
    <property type="entry name" value="Sigma2 domain of RNA polymerase sigma factors"/>
    <property type="match status" value="1"/>
</dbReference>
<evidence type="ECO:0000256" key="3">
    <source>
        <dbReference type="ARBA" id="ARBA00023082"/>
    </source>
</evidence>
<dbReference type="GO" id="GO:0006352">
    <property type="term" value="P:DNA-templated transcription initiation"/>
    <property type="evidence" value="ECO:0007669"/>
    <property type="project" value="InterPro"/>
</dbReference>
<proteinExistence type="inferred from homology"/>
<keyword evidence="9" id="KW-1185">Reference proteome</keyword>
<evidence type="ECO:0000256" key="5">
    <source>
        <dbReference type="ARBA" id="ARBA00023163"/>
    </source>
</evidence>
<dbReference type="InterPro" id="IPR039425">
    <property type="entry name" value="RNA_pol_sigma-70-like"/>
</dbReference>
<evidence type="ECO:0000313" key="8">
    <source>
        <dbReference type="EMBL" id="BBM85616.1"/>
    </source>
</evidence>
<dbReference type="GO" id="GO:0003677">
    <property type="term" value="F:DNA binding"/>
    <property type="evidence" value="ECO:0007669"/>
    <property type="project" value="UniProtKB-KW"/>
</dbReference>
<dbReference type="PANTHER" id="PTHR43133">
    <property type="entry name" value="RNA POLYMERASE ECF-TYPE SIGMA FACTO"/>
    <property type="match status" value="1"/>
</dbReference>
<protein>
    <submittedName>
        <fullName evidence="8">DNA-directed RNA polymerase sigma-70 factor</fullName>
    </submittedName>
</protein>
<feature type="domain" description="RNA polymerase sigma factor 70 region 4 type 2" evidence="7">
    <location>
        <begin position="114"/>
        <end position="165"/>
    </location>
</feature>
<organism evidence="8 9">
    <name type="scientific">Uabimicrobium amorphum</name>
    <dbReference type="NCBI Taxonomy" id="2596890"/>
    <lineage>
        <taxon>Bacteria</taxon>
        <taxon>Pseudomonadati</taxon>
        <taxon>Planctomycetota</taxon>
        <taxon>Candidatus Uabimicrobiia</taxon>
        <taxon>Candidatus Uabimicrobiales</taxon>
        <taxon>Candidatus Uabimicrobiaceae</taxon>
        <taxon>Candidatus Uabimicrobium</taxon>
    </lineage>
</organism>
<comment type="similarity">
    <text evidence="1">Belongs to the sigma-70 factor family. ECF subfamily.</text>
</comment>
<evidence type="ECO:0000256" key="1">
    <source>
        <dbReference type="ARBA" id="ARBA00010641"/>
    </source>
</evidence>
<keyword evidence="5" id="KW-0804">Transcription</keyword>
<evidence type="ECO:0000259" key="6">
    <source>
        <dbReference type="Pfam" id="PF04542"/>
    </source>
</evidence>
<dbReference type="AlphaFoldDB" id="A0A5S9IQ75"/>
<keyword evidence="8" id="KW-0240">DNA-directed RNA polymerase</keyword>
<dbReference type="InterPro" id="IPR013324">
    <property type="entry name" value="RNA_pol_sigma_r3/r4-like"/>
</dbReference>
<dbReference type="Proteomes" id="UP000326354">
    <property type="component" value="Chromosome"/>
</dbReference>
<dbReference type="NCBIfam" id="TIGR02937">
    <property type="entry name" value="sigma70-ECF"/>
    <property type="match status" value="1"/>
</dbReference>
<dbReference type="CDD" id="cd06171">
    <property type="entry name" value="Sigma70_r4"/>
    <property type="match status" value="1"/>
</dbReference>
<evidence type="ECO:0000313" key="9">
    <source>
        <dbReference type="Proteomes" id="UP000326354"/>
    </source>
</evidence>
<dbReference type="PANTHER" id="PTHR43133:SF8">
    <property type="entry name" value="RNA POLYMERASE SIGMA FACTOR HI_1459-RELATED"/>
    <property type="match status" value="1"/>
</dbReference>
<accession>A0A5S9IQ75</accession>
<keyword evidence="3" id="KW-0731">Sigma factor</keyword>
<dbReference type="Gene3D" id="1.10.10.10">
    <property type="entry name" value="Winged helix-like DNA-binding domain superfamily/Winged helix DNA-binding domain"/>
    <property type="match status" value="1"/>
</dbReference>
<dbReference type="InterPro" id="IPR013249">
    <property type="entry name" value="RNA_pol_sigma70_r4_t2"/>
</dbReference>
<keyword evidence="2" id="KW-0805">Transcription regulation</keyword>
<dbReference type="Gene3D" id="1.10.1740.10">
    <property type="match status" value="1"/>
</dbReference>
<dbReference type="GO" id="GO:0000428">
    <property type="term" value="C:DNA-directed RNA polymerase complex"/>
    <property type="evidence" value="ECO:0007669"/>
    <property type="project" value="UniProtKB-KW"/>
</dbReference>
<dbReference type="Pfam" id="PF08281">
    <property type="entry name" value="Sigma70_r4_2"/>
    <property type="match status" value="1"/>
</dbReference>
<dbReference type="EMBL" id="AP019860">
    <property type="protein sequence ID" value="BBM85616.1"/>
    <property type="molecule type" value="Genomic_DNA"/>
</dbReference>
<dbReference type="OrthoDB" id="9795666at2"/>